<proteinExistence type="predicted"/>
<keyword evidence="4" id="KW-1185">Reference proteome</keyword>
<dbReference type="Gene3D" id="3.10.28.20">
    <property type="entry name" value="Acetamidase/Formamidase-like domains"/>
    <property type="match status" value="1"/>
</dbReference>
<dbReference type="OrthoDB" id="6115129at2"/>
<evidence type="ECO:0000313" key="3">
    <source>
        <dbReference type="EMBL" id="SIS55947.1"/>
    </source>
</evidence>
<accession>A0A1N7K321</accession>
<dbReference type="Proteomes" id="UP000185639">
    <property type="component" value="Unassembled WGS sequence"/>
</dbReference>
<evidence type="ECO:0000256" key="1">
    <source>
        <dbReference type="SAM" id="SignalP"/>
    </source>
</evidence>
<dbReference type="STRING" id="484498.SAMN05421686_102307"/>
<organism evidence="3 4">
    <name type="scientific">Thalassolituus maritimus</name>
    <dbReference type="NCBI Taxonomy" id="484498"/>
    <lineage>
        <taxon>Bacteria</taxon>
        <taxon>Pseudomonadati</taxon>
        <taxon>Pseudomonadota</taxon>
        <taxon>Gammaproteobacteria</taxon>
        <taxon>Oceanospirillales</taxon>
        <taxon>Oceanospirillaceae</taxon>
        <taxon>Thalassolituus</taxon>
    </lineage>
</organism>
<dbReference type="EMBL" id="FTOH01000002">
    <property type="protein sequence ID" value="SIS55947.1"/>
    <property type="molecule type" value="Genomic_DNA"/>
</dbReference>
<dbReference type="AlphaFoldDB" id="A0A1N7K321"/>
<dbReference type="Pfam" id="PF02169">
    <property type="entry name" value="LPP20"/>
    <property type="match status" value="1"/>
</dbReference>
<dbReference type="RefSeq" id="WP_076514436.1">
    <property type="nucleotide sequence ID" value="NZ_FTOH01000002.1"/>
</dbReference>
<name>A0A1N7K321_9GAMM</name>
<keyword evidence="1" id="KW-0732">Signal</keyword>
<gene>
    <name evidence="3" type="ORF">SAMN05421686_102307</name>
</gene>
<feature type="domain" description="Lipoprotein LPP20-like" evidence="2">
    <location>
        <begin position="46"/>
        <end position="152"/>
    </location>
</feature>
<dbReference type="InterPro" id="IPR024952">
    <property type="entry name" value="LPP20-like_dom"/>
</dbReference>
<evidence type="ECO:0000259" key="2">
    <source>
        <dbReference type="Pfam" id="PF02169"/>
    </source>
</evidence>
<evidence type="ECO:0000313" key="4">
    <source>
        <dbReference type="Proteomes" id="UP000185639"/>
    </source>
</evidence>
<sequence>MMTRYLTTSLIPLTLAISLLSGCSSLYEKDDSDVVPDDVTQVQSLPGWVTQQPSDKTKAYGVGSMEVYGSPDQALKRAADFARADLVSRLKVTISATNSSRINEYTSDGETRLQKNISQAVSSTIPTVTLDEVVIRDTYVDDNYAYALAELDRAAAASRIKAQLQEVETELEMMKSAQVTGTGKLERLQQQLPALALFAQHDQLAEQYAFVATSRTRPQPAQTLRDYRADILAAVKQLDVRLVLLDDGARIMRGGLFETLTNQGLRLGESDDPDLSFEVSANLDSQQQDGNYYVFANARVNLRDSSGKVLSSFSDKARGVSGIQQNALNKASEKLAEQLSEELAATLTQRLR</sequence>
<reference evidence="4" key="1">
    <citation type="submission" date="2017-01" db="EMBL/GenBank/DDBJ databases">
        <authorList>
            <person name="Varghese N."/>
            <person name="Submissions S."/>
        </authorList>
    </citation>
    <scope>NUCLEOTIDE SEQUENCE [LARGE SCALE GENOMIC DNA]</scope>
    <source>
        <strain evidence="4">DSM 24913</strain>
    </source>
</reference>
<protein>
    <submittedName>
        <fullName evidence="3">LPP20 lipoprotein</fullName>
    </submittedName>
</protein>
<keyword evidence="3" id="KW-0449">Lipoprotein</keyword>
<feature type="chain" id="PRO_5012726827" evidence="1">
    <location>
        <begin position="29"/>
        <end position="352"/>
    </location>
</feature>
<feature type="signal peptide" evidence="1">
    <location>
        <begin position="1"/>
        <end position="28"/>
    </location>
</feature>
<dbReference type="PROSITE" id="PS51257">
    <property type="entry name" value="PROKAR_LIPOPROTEIN"/>
    <property type="match status" value="1"/>
</dbReference>